<keyword evidence="3" id="KW-1185">Reference proteome</keyword>
<dbReference type="Pfam" id="PF13612">
    <property type="entry name" value="DDE_Tnp_1_3"/>
    <property type="match status" value="1"/>
</dbReference>
<dbReference type="InterPro" id="IPR025668">
    <property type="entry name" value="Tnp_DDE_dom"/>
</dbReference>
<accession>A0ABX8S579</accession>
<evidence type="ECO:0000259" key="1">
    <source>
        <dbReference type="Pfam" id="PF13612"/>
    </source>
</evidence>
<reference evidence="2" key="1">
    <citation type="submission" date="2021-07" db="EMBL/GenBank/DDBJ databases">
        <title>Shewanella sp. YLB-07 whole genome sequence.</title>
        <authorList>
            <person name="Yu L."/>
        </authorList>
    </citation>
    <scope>NUCLEOTIDE SEQUENCE</scope>
    <source>
        <strain evidence="2">YLB-08</strain>
    </source>
</reference>
<name>A0ABX8S579_9GAMM</name>
<proteinExistence type="predicted"/>
<gene>
    <name evidence="2" type="ORF">FM038_25715</name>
</gene>
<evidence type="ECO:0000313" key="2">
    <source>
        <dbReference type="EMBL" id="QXP45011.1"/>
    </source>
</evidence>
<feature type="domain" description="Transposase DDE" evidence="1">
    <location>
        <begin position="1"/>
        <end position="44"/>
    </location>
</feature>
<evidence type="ECO:0000313" key="3">
    <source>
        <dbReference type="Proteomes" id="UP000316416"/>
    </source>
</evidence>
<dbReference type="Proteomes" id="UP000316416">
    <property type="component" value="Chromosome"/>
</dbReference>
<protein>
    <submittedName>
        <fullName evidence="2">Transposase</fullName>
    </submittedName>
</protein>
<dbReference type="EMBL" id="CP045503">
    <property type="protein sequence ID" value="QXP45011.1"/>
    <property type="molecule type" value="Genomic_DNA"/>
</dbReference>
<sequence>MVAAKITPANVHDTKPVKDMVVESLDRLYPDKGYIGKALAGDLLYVE</sequence>
<organism evidence="2 3">
    <name type="scientific">Shewanella eurypsychrophilus</name>
    <dbReference type="NCBI Taxonomy" id="2593656"/>
    <lineage>
        <taxon>Bacteria</taxon>
        <taxon>Pseudomonadati</taxon>
        <taxon>Pseudomonadota</taxon>
        <taxon>Gammaproteobacteria</taxon>
        <taxon>Alteromonadales</taxon>
        <taxon>Shewanellaceae</taxon>
        <taxon>Shewanella</taxon>
    </lineage>
</organism>